<dbReference type="AlphaFoldDB" id="A0A1U8IEM8"/>
<dbReference type="KEGG" id="ghi:107895803"/>
<dbReference type="OrthoDB" id="1097577at2759"/>
<dbReference type="Pfam" id="PF17921">
    <property type="entry name" value="Integrase_H2C2"/>
    <property type="match status" value="1"/>
</dbReference>
<dbReference type="Proteomes" id="UP000818029">
    <property type="component" value="Chromosome A10"/>
</dbReference>
<dbReference type="PANTHER" id="PTHR45835">
    <property type="entry name" value="YALI0A06105P"/>
    <property type="match status" value="1"/>
</dbReference>
<dbReference type="PaxDb" id="3635-A0A1U8IEM8"/>
<evidence type="ECO:0000313" key="3">
    <source>
        <dbReference type="RefSeq" id="XP_016676517.1"/>
    </source>
</evidence>
<proteinExistence type="predicted"/>
<evidence type="ECO:0000313" key="2">
    <source>
        <dbReference type="Proteomes" id="UP000818029"/>
    </source>
</evidence>
<feature type="domain" description="Integrase zinc-binding" evidence="1">
    <location>
        <begin position="1"/>
        <end position="33"/>
    </location>
</feature>
<protein>
    <recommendedName>
        <fullName evidence="1">Integrase zinc-binding domain-containing protein</fullName>
    </recommendedName>
</protein>
<reference evidence="3" key="2">
    <citation type="submission" date="2025-08" db="UniProtKB">
        <authorList>
            <consortium name="RefSeq"/>
        </authorList>
    </citation>
    <scope>IDENTIFICATION</scope>
</reference>
<sequence length="186" mass="21893">MYRDLRELYWWPGLKHEIADFVSRCRTCQKVKTEHQLPSSWEDYLPLAKFAYNNSCQSSILMAPYEALYCRRCRTPTCWMELGQRRVLGLELISDTEDKVRLIQDQLKVAFDRQKSYANLKHKEIEYFAMDLVFLKLPPEFDQIHDVFHVSMLRRGCSDPSHIVLTEEIEDSDPTGQLRVEGSGEL</sequence>
<name>A0A1U8IEM8_GOSHI</name>
<accession>A0A1U8IEM8</accession>
<evidence type="ECO:0000259" key="1">
    <source>
        <dbReference type="Pfam" id="PF17921"/>
    </source>
</evidence>
<organism evidence="2 3">
    <name type="scientific">Gossypium hirsutum</name>
    <name type="common">Upland cotton</name>
    <name type="synonym">Gossypium mexicanum</name>
    <dbReference type="NCBI Taxonomy" id="3635"/>
    <lineage>
        <taxon>Eukaryota</taxon>
        <taxon>Viridiplantae</taxon>
        <taxon>Streptophyta</taxon>
        <taxon>Embryophyta</taxon>
        <taxon>Tracheophyta</taxon>
        <taxon>Spermatophyta</taxon>
        <taxon>Magnoliopsida</taxon>
        <taxon>eudicotyledons</taxon>
        <taxon>Gunneridae</taxon>
        <taxon>Pentapetalae</taxon>
        <taxon>rosids</taxon>
        <taxon>malvids</taxon>
        <taxon>Malvales</taxon>
        <taxon>Malvaceae</taxon>
        <taxon>Malvoideae</taxon>
        <taxon>Gossypium</taxon>
    </lineage>
</organism>
<reference evidence="2" key="1">
    <citation type="journal article" date="2020" name="Nat. Genet.">
        <title>Genomic diversifications of five Gossypium allopolyploid species and their impact on cotton improvement.</title>
        <authorList>
            <person name="Chen Z.J."/>
            <person name="Sreedasyam A."/>
            <person name="Ando A."/>
            <person name="Song Q."/>
            <person name="De Santiago L.M."/>
            <person name="Hulse-Kemp A.M."/>
            <person name="Ding M."/>
            <person name="Ye W."/>
            <person name="Kirkbride R.C."/>
            <person name="Jenkins J."/>
            <person name="Plott C."/>
            <person name="Lovell J."/>
            <person name="Lin Y.M."/>
            <person name="Vaughn R."/>
            <person name="Liu B."/>
            <person name="Simpson S."/>
            <person name="Scheffler B.E."/>
            <person name="Wen L."/>
            <person name="Saski C.A."/>
            <person name="Grover C.E."/>
            <person name="Hu G."/>
            <person name="Conover J.L."/>
            <person name="Carlson J.W."/>
            <person name="Shu S."/>
            <person name="Boston L.B."/>
            <person name="Williams M."/>
            <person name="Peterson D.G."/>
            <person name="McGee K."/>
            <person name="Jones D.C."/>
            <person name="Wendel J.F."/>
            <person name="Stelly D.M."/>
            <person name="Grimwood J."/>
            <person name="Schmutz J."/>
        </authorList>
    </citation>
    <scope>NUCLEOTIDE SEQUENCE [LARGE SCALE GENOMIC DNA]</scope>
    <source>
        <strain evidence="2">cv. TM-1</strain>
    </source>
</reference>
<dbReference type="PANTHER" id="PTHR45835:SF99">
    <property type="entry name" value="CHROMO DOMAIN-CONTAINING PROTEIN-RELATED"/>
    <property type="match status" value="1"/>
</dbReference>
<gene>
    <name evidence="3" type="primary">LOC107895803</name>
</gene>
<dbReference type="Gene3D" id="1.10.340.70">
    <property type="match status" value="1"/>
</dbReference>
<dbReference type="GeneID" id="107895803"/>
<dbReference type="RefSeq" id="XP_016676517.1">
    <property type="nucleotide sequence ID" value="XM_016821028.1"/>
</dbReference>
<dbReference type="InterPro" id="IPR041588">
    <property type="entry name" value="Integrase_H2C2"/>
</dbReference>
<keyword evidence="2" id="KW-1185">Reference proteome</keyword>